<protein>
    <submittedName>
        <fullName evidence="3">Catechol-2,3-dioxygenase</fullName>
        <ecNumber evidence="3">1.13.11.2</ecNumber>
    </submittedName>
</protein>
<dbReference type="PROSITE" id="PS51819">
    <property type="entry name" value="VOC"/>
    <property type="match status" value="2"/>
</dbReference>
<dbReference type="EMBL" id="CABFPH010000054">
    <property type="protein sequence ID" value="VUD72937.1"/>
    <property type="molecule type" value="Genomic_DNA"/>
</dbReference>
<gene>
    <name evidence="3" type="primary">catE</name>
    <name evidence="3" type="ORF">MET9862_03544</name>
</gene>
<feature type="domain" description="VOC" evidence="2">
    <location>
        <begin position="24"/>
        <end position="140"/>
    </location>
</feature>
<dbReference type="Gene3D" id="3.10.180.10">
    <property type="entry name" value="2,3-Dihydroxybiphenyl 1,2-Dioxygenase, domain 1"/>
    <property type="match status" value="2"/>
</dbReference>
<dbReference type="PROSITE" id="PS00934">
    <property type="entry name" value="GLYOXALASE_I_1"/>
    <property type="match status" value="1"/>
</dbReference>
<dbReference type="InterPro" id="IPR018146">
    <property type="entry name" value="Glyoxalase_1_CS"/>
</dbReference>
<dbReference type="InterPro" id="IPR004360">
    <property type="entry name" value="Glyas_Fos-R_dOase_dom"/>
</dbReference>
<dbReference type="InterPro" id="IPR037523">
    <property type="entry name" value="VOC_core"/>
</dbReference>
<dbReference type="SUPFAM" id="SSF54593">
    <property type="entry name" value="Glyoxalase/Bleomycin resistance protein/Dihydroxybiphenyl dioxygenase"/>
    <property type="match status" value="2"/>
</dbReference>
<evidence type="ECO:0000313" key="3">
    <source>
        <dbReference type="EMBL" id="VUD72937.1"/>
    </source>
</evidence>
<dbReference type="RefSeq" id="WP_142584217.1">
    <property type="nucleotide sequence ID" value="NZ_CABFPH010000054.1"/>
</dbReference>
<feature type="domain" description="VOC" evidence="2">
    <location>
        <begin position="182"/>
        <end position="300"/>
    </location>
</feature>
<keyword evidence="3" id="KW-0560">Oxidoreductase</keyword>
<dbReference type="InterPro" id="IPR029068">
    <property type="entry name" value="Glyas_Bleomycin-R_OHBP_Dase"/>
</dbReference>
<sequence length="300" mass="31514">MPHPALSIPTAGRPDPVLAEAPYRIASVCLVTRDRDGLARFYRDAIGLTPIAQAGDRLQLGVGDRVLLELRQDSAARPRSPREAGLFHTAFLLPGRADLGAWLAHAAARGLPLSGASDHRVSEAVYLADPEGNGIEIYADRPSAAWPRMPDGSVVMRTDPLDGPALVRAADRPWQGMPPGGVVGHVHLQVGALEPAERFYADLLGFDVTCRYPGALFLGAGGYHHQLAANIWNSRGAPARPAGTTGLAEIALHADAALLTDLRARCRQAGLTAGEGEGALLLDDPWGTQLRIAAPGGAAA</sequence>
<dbReference type="Pfam" id="PF00903">
    <property type="entry name" value="Glyoxalase"/>
    <property type="match status" value="2"/>
</dbReference>
<organism evidence="3 4">
    <name type="scientific">Methylobacterium symbioticum</name>
    <dbReference type="NCBI Taxonomy" id="2584084"/>
    <lineage>
        <taxon>Bacteria</taxon>
        <taxon>Pseudomonadati</taxon>
        <taxon>Pseudomonadota</taxon>
        <taxon>Alphaproteobacteria</taxon>
        <taxon>Hyphomicrobiales</taxon>
        <taxon>Methylobacteriaceae</taxon>
        <taxon>Methylobacterium</taxon>
    </lineage>
</organism>
<dbReference type="Proteomes" id="UP000410984">
    <property type="component" value="Unassembled WGS sequence"/>
</dbReference>
<dbReference type="PANTHER" id="PTHR43279:SF1">
    <property type="entry name" value="CATECHOL-2,3-DIOXYGENASE"/>
    <property type="match status" value="1"/>
</dbReference>
<name>A0A509EF17_9HYPH</name>
<evidence type="ECO:0000259" key="2">
    <source>
        <dbReference type="PROSITE" id="PS51819"/>
    </source>
</evidence>
<keyword evidence="1" id="KW-0479">Metal-binding</keyword>
<keyword evidence="3" id="KW-0223">Dioxygenase</keyword>
<proteinExistence type="predicted"/>
<dbReference type="OrthoDB" id="9792626at2"/>
<evidence type="ECO:0000313" key="4">
    <source>
        <dbReference type="Proteomes" id="UP000410984"/>
    </source>
</evidence>
<dbReference type="GO" id="GO:0004462">
    <property type="term" value="F:lactoylglutathione lyase activity"/>
    <property type="evidence" value="ECO:0007669"/>
    <property type="project" value="InterPro"/>
</dbReference>
<reference evidence="3 4" key="1">
    <citation type="submission" date="2019-06" db="EMBL/GenBank/DDBJ databases">
        <authorList>
            <person name="Rodrigo-Torres L."/>
            <person name="Arahal R. D."/>
            <person name="Lucena T."/>
        </authorList>
    </citation>
    <scope>NUCLEOTIDE SEQUENCE [LARGE SCALE GENOMIC DNA]</scope>
    <source>
        <strain evidence="3 4">SB0023/3</strain>
    </source>
</reference>
<keyword evidence="4" id="KW-1185">Reference proteome</keyword>
<evidence type="ECO:0000256" key="1">
    <source>
        <dbReference type="ARBA" id="ARBA00022723"/>
    </source>
</evidence>
<dbReference type="AlphaFoldDB" id="A0A509EF17"/>
<accession>A0A509EF17</accession>
<dbReference type="GO" id="GO:0018577">
    <property type="term" value="F:catechol 2,3-dioxygenase activity"/>
    <property type="evidence" value="ECO:0007669"/>
    <property type="project" value="UniProtKB-EC"/>
</dbReference>
<dbReference type="PANTHER" id="PTHR43279">
    <property type="entry name" value="CATECHOL-2,3-DIOXYGENASE"/>
    <property type="match status" value="1"/>
</dbReference>
<dbReference type="GO" id="GO:0046872">
    <property type="term" value="F:metal ion binding"/>
    <property type="evidence" value="ECO:0007669"/>
    <property type="project" value="UniProtKB-KW"/>
</dbReference>
<dbReference type="EC" id="1.13.11.2" evidence="3"/>